<sequence>MSVMATTVQSVTVKDVCPQEFIAHYAKFLKKTGRVHIPRWVDIVKTATHKELPPSNPDWLYVRIAALARKVYLRGGDGVGCYRKAFGGNRRDGVRPNHFHQANGGVIRYCLRQLNVLKVIETDSLKGGRRITATGRRDLDRIAKPIYMIKGQQRWK</sequence>
<dbReference type="AlphaFoldDB" id="D3BTV9"/>
<dbReference type="FunFam" id="1.10.10.10:FF:000118">
    <property type="entry name" value="40S ribosomal protein S19"/>
    <property type="match status" value="1"/>
</dbReference>
<accession>D3BTV9</accession>
<dbReference type="InterPro" id="IPR036388">
    <property type="entry name" value="WH-like_DNA-bd_sf"/>
</dbReference>
<keyword evidence="2 4" id="KW-0689">Ribosomal protein</keyword>
<dbReference type="GO" id="GO:0000028">
    <property type="term" value="P:ribosomal small subunit assembly"/>
    <property type="evidence" value="ECO:0007669"/>
    <property type="project" value="TreeGrafter"/>
</dbReference>
<dbReference type="RefSeq" id="XP_020427279.1">
    <property type="nucleotide sequence ID" value="XM_020581976.1"/>
</dbReference>
<dbReference type="PANTHER" id="PTHR11710">
    <property type="entry name" value="40S RIBOSOMAL PROTEIN S19"/>
    <property type="match status" value="1"/>
</dbReference>
<comment type="caution">
    <text evidence="4">The sequence shown here is derived from an EMBL/GenBank/DDBJ whole genome shotgun (WGS) entry which is preliminary data.</text>
</comment>
<dbReference type="STRING" id="670386.D3BTV9"/>
<dbReference type="SMART" id="SM01413">
    <property type="entry name" value="Ribosomal_S19e"/>
    <property type="match status" value="1"/>
</dbReference>
<gene>
    <name evidence="4" type="primary">rps19</name>
    <name evidence="4" type="ORF">PPL_11219</name>
</gene>
<dbReference type="InterPro" id="IPR036390">
    <property type="entry name" value="WH_DNA-bd_sf"/>
</dbReference>
<organism evidence="4 5">
    <name type="scientific">Heterostelium pallidum (strain ATCC 26659 / Pp 5 / PN500)</name>
    <name type="common">Cellular slime mold</name>
    <name type="synonym">Polysphondylium pallidum</name>
    <dbReference type="NCBI Taxonomy" id="670386"/>
    <lineage>
        <taxon>Eukaryota</taxon>
        <taxon>Amoebozoa</taxon>
        <taxon>Evosea</taxon>
        <taxon>Eumycetozoa</taxon>
        <taxon>Dictyostelia</taxon>
        <taxon>Acytosteliales</taxon>
        <taxon>Acytosteliaceae</taxon>
        <taxon>Heterostelium</taxon>
    </lineage>
</organism>
<dbReference type="InterPro" id="IPR001266">
    <property type="entry name" value="Ribosomal_eS19"/>
</dbReference>
<dbReference type="Proteomes" id="UP000001396">
    <property type="component" value="Unassembled WGS sequence"/>
</dbReference>
<dbReference type="GO" id="GO:0003723">
    <property type="term" value="F:RNA binding"/>
    <property type="evidence" value="ECO:0007669"/>
    <property type="project" value="TreeGrafter"/>
</dbReference>
<evidence type="ECO:0000313" key="4">
    <source>
        <dbReference type="EMBL" id="EFA75145.1"/>
    </source>
</evidence>
<evidence type="ECO:0000256" key="1">
    <source>
        <dbReference type="ARBA" id="ARBA00010014"/>
    </source>
</evidence>
<dbReference type="GeneID" id="31366687"/>
<keyword evidence="5" id="KW-1185">Reference proteome</keyword>
<dbReference type="OMA" id="WAPFVKT"/>
<protein>
    <submittedName>
        <fullName evidence="4">40S ribosomal protein S19</fullName>
    </submittedName>
</protein>
<comment type="similarity">
    <text evidence="1">Belongs to the eukaryotic ribosomal protein eS19 family.</text>
</comment>
<evidence type="ECO:0000256" key="2">
    <source>
        <dbReference type="ARBA" id="ARBA00022980"/>
    </source>
</evidence>
<evidence type="ECO:0000256" key="3">
    <source>
        <dbReference type="ARBA" id="ARBA00023274"/>
    </source>
</evidence>
<dbReference type="Pfam" id="PF01090">
    <property type="entry name" value="Ribosomal_S19e"/>
    <property type="match status" value="1"/>
</dbReference>
<dbReference type="Gene3D" id="1.10.10.10">
    <property type="entry name" value="Winged helix-like DNA-binding domain superfamily/Winged helix DNA-binding domain"/>
    <property type="match status" value="1"/>
</dbReference>
<reference evidence="4 5" key="1">
    <citation type="journal article" date="2011" name="Genome Res.">
        <title>Phylogeny-wide analysis of social amoeba genomes highlights ancient origins for complex intercellular communication.</title>
        <authorList>
            <person name="Heidel A.J."/>
            <person name="Lawal H.M."/>
            <person name="Felder M."/>
            <person name="Schilde C."/>
            <person name="Helps N.R."/>
            <person name="Tunggal B."/>
            <person name="Rivero F."/>
            <person name="John U."/>
            <person name="Schleicher M."/>
            <person name="Eichinger L."/>
            <person name="Platzer M."/>
            <person name="Noegel A.A."/>
            <person name="Schaap P."/>
            <person name="Gloeckner G."/>
        </authorList>
    </citation>
    <scope>NUCLEOTIDE SEQUENCE [LARGE SCALE GENOMIC DNA]</scope>
    <source>
        <strain evidence="5">ATCC 26659 / Pp 5 / PN500</strain>
    </source>
</reference>
<name>D3BTV9_HETP5</name>
<dbReference type="SUPFAM" id="SSF46785">
    <property type="entry name" value="Winged helix' DNA-binding domain"/>
    <property type="match status" value="1"/>
</dbReference>
<dbReference type="GO" id="GO:0022627">
    <property type="term" value="C:cytosolic small ribosomal subunit"/>
    <property type="evidence" value="ECO:0007669"/>
    <property type="project" value="TreeGrafter"/>
</dbReference>
<evidence type="ECO:0000313" key="5">
    <source>
        <dbReference type="Proteomes" id="UP000001396"/>
    </source>
</evidence>
<dbReference type="FunCoup" id="D3BTV9">
    <property type="interactions" value="505"/>
</dbReference>
<dbReference type="PANTHER" id="PTHR11710:SF0">
    <property type="entry name" value="40S RIBOSOMAL PROTEIN S19"/>
    <property type="match status" value="1"/>
</dbReference>
<proteinExistence type="inferred from homology"/>
<keyword evidence="3" id="KW-0687">Ribonucleoprotein</keyword>
<dbReference type="GO" id="GO:0006412">
    <property type="term" value="P:translation"/>
    <property type="evidence" value="ECO:0007669"/>
    <property type="project" value="InterPro"/>
</dbReference>
<dbReference type="GO" id="GO:0003735">
    <property type="term" value="F:structural constituent of ribosome"/>
    <property type="evidence" value="ECO:0007669"/>
    <property type="project" value="InterPro"/>
</dbReference>
<dbReference type="InParanoid" id="D3BTV9"/>
<dbReference type="EMBL" id="ADBJ01000056">
    <property type="protein sequence ID" value="EFA75145.1"/>
    <property type="molecule type" value="Genomic_DNA"/>
</dbReference>